<organism evidence="3">
    <name type="scientific">Streptomyces sp. NBC_00008</name>
    <dbReference type="NCBI Taxonomy" id="2903610"/>
    <lineage>
        <taxon>Bacteria</taxon>
        <taxon>Bacillati</taxon>
        <taxon>Actinomycetota</taxon>
        <taxon>Actinomycetes</taxon>
        <taxon>Kitasatosporales</taxon>
        <taxon>Streptomycetaceae</taxon>
        <taxon>Streptomyces</taxon>
    </lineage>
</organism>
<keyword evidence="2" id="KW-1133">Transmembrane helix</keyword>
<dbReference type="AlphaFoldDB" id="A0AAU2VRJ6"/>
<keyword evidence="3" id="KW-0645">Protease</keyword>
<feature type="compositionally biased region" description="Low complexity" evidence="1">
    <location>
        <begin position="541"/>
        <end position="553"/>
    </location>
</feature>
<gene>
    <name evidence="3" type="ORF">OG398_17725</name>
</gene>
<dbReference type="InterPro" id="IPR026898">
    <property type="entry name" value="PrsW"/>
</dbReference>
<evidence type="ECO:0000256" key="1">
    <source>
        <dbReference type="SAM" id="MobiDB-lite"/>
    </source>
</evidence>
<dbReference type="EMBL" id="CP108313">
    <property type="protein sequence ID" value="WTW69983.1"/>
    <property type="molecule type" value="Genomic_DNA"/>
</dbReference>
<keyword evidence="3" id="KW-0378">Hydrolase</keyword>
<feature type="region of interest" description="Disordered" evidence="1">
    <location>
        <begin position="503"/>
        <end position="589"/>
    </location>
</feature>
<feature type="compositionally biased region" description="Low complexity" evidence="1">
    <location>
        <begin position="517"/>
        <end position="533"/>
    </location>
</feature>
<feature type="transmembrane region" description="Helical" evidence="2">
    <location>
        <begin position="267"/>
        <end position="284"/>
    </location>
</feature>
<feature type="transmembrane region" description="Helical" evidence="2">
    <location>
        <begin position="230"/>
        <end position="255"/>
    </location>
</feature>
<accession>A0AAU2VRJ6</accession>
<feature type="transmembrane region" description="Helical" evidence="2">
    <location>
        <begin position="79"/>
        <end position="103"/>
    </location>
</feature>
<feature type="transmembrane region" description="Helical" evidence="2">
    <location>
        <begin position="296"/>
        <end position="315"/>
    </location>
</feature>
<name>A0AAU2VRJ6_9ACTN</name>
<evidence type="ECO:0000313" key="3">
    <source>
        <dbReference type="EMBL" id="WTW69983.1"/>
    </source>
</evidence>
<keyword evidence="2" id="KW-0812">Transmembrane</keyword>
<sequence length="589" mass="63381">MSDGSVPQQRQSQPAVPVLEEQRVGEILAAVPERGQWRYRPRRVGMLWRSRTLRVVAVFTVLALCGLVILALVRDQTGTQGFLVGLGLAVLPVPLLMTAFRWLDRVEPGPWRNMLFAFAWGACAAALVAILANSFATQWIATATADPGSADTLGATVIAPVVEESAKGAAVLLLFLFRRRDFNGIVDGLVVAGFAATGFAFTENILYLGNAFGEDQQMGSGFASVTVATFFVRAVMSPFAHPLFTVMTGIGFGIAASSARHQRFRRIALPFLGLVLAMGMHALWNGSATFGPYGFYVVYGVFMVPAFGLVTWLAIWSRLRELRTLAIELPAYAAAGWLSPTEPLALSSMRARGMARDTARRWQATAAGGGGGPYSPYGHQGYGYVPAPVAARVTAQVSGVVGAQAKDEAKARGKAAARAVAEYESFATSLAFLRRQARRGTAGPDLAERELELLHHLWQRREVAGPALAYAAQATGRLRPRHIRPAHGPYGTGPAAYPGYGPYQPYGSPAPHPGPAPYGQQPYPAYPYGQQPSTPQPYSPPQYGQQPYGQQQYSPPPYGQQPYGQQQYSPPPYGQQPYGGGPQSPSDRP</sequence>
<keyword evidence="3" id="KW-0482">Metalloprotease</keyword>
<feature type="transmembrane region" description="Helical" evidence="2">
    <location>
        <begin position="189"/>
        <end position="210"/>
    </location>
</feature>
<reference evidence="3" key="1">
    <citation type="submission" date="2022-10" db="EMBL/GenBank/DDBJ databases">
        <title>The complete genomes of actinobacterial strains from the NBC collection.</title>
        <authorList>
            <person name="Joergensen T.S."/>
            <person name="Alvarez Arevalo M."/>
            <person name="Sterndorff E.B."/>
            <person name="Faurdal D."/>
            <person name="Vuksanovic O."/>
            <person name="Mourched A.-S."/>
            <person name="Charusanti P."/>
            <person name="Shaw S."/>
            <person name="Blin K."/>
            <person name="Weber T."/>
        </authorList>
    </citation>
    <scope>NUCLEOTIDE SEQUENCE</scope>
    <source>
        <strain evidence="3">NBC_00008</strain>
    </source>
</reference>
<feature type="transmembrane region" description="Helical" evidence="2">
    <location>
        <begin position="153"/>
        <end position="177"/>
    </location>
</feature>
<keyword evidence="2" id="KW-0472">Membrane</keyword>
<feature type="transmembrane region" description="Helical" evidence="2">
    <location>
        <begin position="115"/>
        <end position="141"/>
    </location>
</feature>
<dbReference type="PANTHER" id="PTHR36844">
    <property type="entry name" value="PROTEASE PRSW"/>
    <property type="match status" value="1"/>
</dbReference>
<dbReference type="PANTHER" id="PTHR36844:SF1">
    <property type="entry name" value="PROTEASE PRSW"/>
    <property type="match status" value="1"/>
</dbReference>
<protein>
    <submittedName>
        <fullName evidence="3">PrsW family intramembrane metalloprotease</fullName>
    </submittedName>
</protein>
<proteinExistence type="predicted"/>
<dbReference type="GO" id="GO:0008237">
    <property type="term" value="F:metallopeptidase activity"/>
    <property type="evidence" value="ECO:0007669"/>
    <property type="project" value="UniProtKB-KW"/>
</dbReference>
<evidence type="ECO:0000256" key="2">
    <source>
        <dbReference type="SAM" id="Phobius"/>
    </source>
</evidence>
<dbReference type="Pfam" id="PF13367">
    <property type="entry name" value="PrsW-protease"/>
    <property type="match status" value="1"/>
</dbReference>
<feature type="transmembrane region" description="Helical" evidence="2">
    <location>
        <begin position="52"/>
        <end position="73"/>
    </location>
</feature>